<feature type="active site" description="Charge relay system" evidence="5">
    <location>
        <position position="294"/>
    </location>
</feature>
<dbReference type="Gene3D" id="2.60.40.4070">
    <property type="match status" value="1"/>
</dbReference>
<keyword evidence="3 5" id="KW-0378">Hydrolase</keyword>
<evidence type="ECO:0000313" key="8">
    <source>
        <dbReference type="Proteomes" id="UP000053467"/>
    </source>
</evidence>
<dbReference type="PRINTS" id="PR00723">
    <property type="entry name" value="SUBTILISIN"/>
</dbReference>
<feature type="domain" description="Fibronectin type-III" evidence="6">
    <location>
        <begin position="1201"/>
        <end position="1303"/>
    </location>
</feature>
<dbReference type="SUPFAM" id="SSF52743">
    <property type="entry name" value="Subtilisin-like"/>
    <property type="match status" value="1"/>
</dbReference>
<dbReference type="InterPro" id="IPR025965">
    <property type="entry name" value="FlgD/Vpr_Ig-like"/>
</dbReference>
<evidence type="ECO:0000256" key="2">
    <source>
        <dbReference type="ARBA" id="ARBA00022670"/>
    </source>
</evidence>
<dbReference type="PROSITE" id="PS51892">
    <property type="entry name" value="SUBTILASE"/>
    <property type="match status" value="1"/>
</dbReference>
<dbReference type="SUPFAM" id="SSF49265">
    <property type="entry name" value="Fibronectin type III"/>
    <property type="match status" value="1"/>
</dbReference>
<dbReference type="EMBL" id="LGGX01000007">
    <property type="protein sequence ID" value="KUK87191.1"/>
    <property type="molecule type" value="Genomic_DNA"/>
</dbReference>
<proteinExistence type="inferred from homology"/>
<comment type="caution">
    <text evidence="7">The sequence shown here is derived from an EMBL/GenBank/DDBJ whole genome shotgun (WGS) entry which is preliminary data.</text>
</comment>
<protein>
    <submittedName>
        <fullName evidence="7">Peptidase S8 and S53 subtilisin kexin sedolisin</fullName>
    </submittedName>
</protein>
<dbReference type="PANTHER" id="PTHR43399:SF4">
    <property type="entry name" value="CELL WALL-ASSOCIATED PROTEASE"/>
    <property type="match status" value="1"/>
</dbReference>
<dbReference type="NCBIfam" id="TIGR04183">
    <property type="entry name" value="Por_Secre_tail"/>
    <property type="match status" value="1"/>
</dbReference>
<dbReference type="InterPro" id="IPR036116">
    <property type="entry name" value="FN3_sf"/>
</dbReference>
<comment type="similarity">
    <text evidence="1 5">Belongs to the peptidase S8 family.</text>
</comment>
<evidence type="ECO:0000256" key="4">
    <source>
        <dbReference type="ARBA" id="ARBA00022825"/>
    </source>
</evidence>
<dbReference type="InterPro" id="IPR051048">
    <property type="entry name" value="Peptidase_S8/S53_subtilisin"/>
</dbReference>
<dbReference type="GO" id="GO:0004252">
    <property type="term" value="F:serine-type endopeptidase activity"/>
    <property type="evidence" value="ECO:0007669"/>
    <property type="project" value="UniProtKB-UniRule"/>
</dbReference>
<organism evidence="7 8">
    <name type="scientific">candidate division TA06 bacterium 34_109</name>
    <dbReference type="NCBI Taxonomy" id="1635277"/>
    <lineage>
        <taxon>Bacteria</taxon>
        <taxon>Bacteria division TA06</taxon>
    </lineage>
</organism>
<reference evidence="8" key="1">
    <citation type="journal article" date="2015" name="MBio">
        <title>Genome-Resolved Metagenomic Analysis Reveals Roles for Candidate Phyla and Other Microbial Community Members in Biogeochemical Transformations in Oil Reservoirs.</title>
        <authorList>
            <person name="Hu P."/>
            <person name="Tom L."/>
            <person name="Singh A."/>
            <person name="Thomas B.C."/>
            <person name="Baker B.J."/>
            <person name="Piceno Y.M."/>
            <person name="Andersen G.L."/>
            <person name="Banfield J.F."/>
        </authorList>
    </citation>
    <scope>NUCLEOTIDE SEQUENCE [LARGE SCALE GENOMIC DNA]</scope>
</reference>
<sequence length="1625" mass="176635">MSGKVKNLEQIKGGKMKRILTVLLLVSFILLFVGAKSVTKDVVTTTLPTMDNGTLTNPLADGFKSVTKGKEMVKAMKDPNWVHLPYHDFDVRNGEPNIPSDLKAKLTKDGTNYYILKFSGPVLEKYKSELSNYDVKFEWPVHNYGYIVKMRDGDVEKISQLPYIKFVSLWHPAYKASPKFLNSKSDSKREMVVRLFRNGSYYDVLESLNKMGAKVLDKSEPTTALATFLVEIPESKIAEIAKIKDVYLIMQYAKKYPRNDDGRAIIMNGTTTVGDTVIWNEGVRGAGQIINVTDSGITVGHYQFYDSAVPLTTWGYYPTHRKVIAYLPSHPSFLDTLNFGDENNNSYHGTHTSCTAAGSDENYATSNYDGIAKEAKILFMDCGNNVDAFLWVPIDCYSMFDTMYVHGARITSNSYGPSVSSYPELAGAYDEGCQLTDAYMWDHKDFNVHFAAGNDGSGAGTISGTACAKNVYAAGSCSEASPASVSSFSSRGPTADGRYGVTLLTPGETVMSADGSTSGGTSNYVSMQGTSMATPFSAGAIALIRDYLAQGFYPTGSQITSNAITNPSSALIRALAVNSANDCGQTIPNNNYGFGRLQLNNCLFFSHSGSTSPKAIVFDDNQDGLLTGEYVEYQFNVTDGGNELRVTLVWTDYPAPFFGDNTVTDTTLVNDLDLQVYDPSGSLVSGTDHLNTIEQYRNLTPATGIWKVRVVATDCPVSPQPYAIVVSYSVNNVNNGSVKFDKAVYSVIDSLATISVTDLNLPDNSTFDVKVYSKLGDTEYVTLTGTTGLFKGSVQMAYQSPLNNDDGYLGVNKTDTIWAVYNDTLPNATVTAKALIDNSTFTIYNVRCEKAEGTRGFIAWNTTEPTTGKVYYGPTTSLGYETAENPNLVYDHSGDQAVIVSNLTPNTVYYFDVESKDHKGNVVRDDNNGSHYQFATVDIAGADILVLVTDDNLEGELFAHPDFLVYAIEQGGWNYAWYQTSLNNFGQIPVDSLMRKFKAIFLQSGQENYPQLTKTQEESLKKYEAGGGRIAYTGHDFGWGMASSEGFSYVGTDRNDSLFVINYMMGKYVGDIVATGNFTLYGVTGDPISGSYTAGVPYNPYRSGADGDSMTGVSSAFVAGTSTNVWRWNASTGPVVGTKWESTNNLGTSGVGVWGGYKTRVIFNAFEITQIDTTNPTSTTRTNILNNNLIWLIGHDHPDVTISSPTTGTTYTTNTISISWTATAYGGASIDTTYLYYSPNGGDSWILIAQGTTLTSPYNWDVSSLLNGNKYRVKVKVKDKDVYPAMTGEASTGNFTISRTDGDYLGPIVYAGSIQADPSPVGNAAGLGVPTSFTITAIVCDSTTGMSNISSAEWSYGPEAAPAGTGNAMTAVDGAFDEMYEEVQATVSSTVGWPVGEIKIWVRGRDASPAKTPSNWGDAFEGSVIVVDATATLTRVEMTEISAIADNNSITLKWSTTSELNNSKWVIERSTDGRNFENVGSLEAKNIPSTYTFTDTKVNGGTVYYYKVSDISKSGVKTEHPVIKVVASGKPKPTTFALTQNQPNPFKDVTTIEYAVPVKGKVTLEVYDITGKLVKTLVNEVKDVSWYTVKWNGKDNSGKSVSAGVYFYKLQASGYESMMKMTYLK</sequence>
<dbReference type="Gene3D" id="2.60.120.380">
    <property type="match status" value="1"/>
</dbReference>
<evidence type="ECO:0000313" key="7">
    <source>
        <dbReference type="EMBL" id="KUK87191.1"/>
    </source>
</evidence>
<dbReference type="Pfam" id="PF13860">
    <property type="entry name" value="FlgD_ig"/>
    <property type="match status" value="1"/>
</dbReference>
<dbReference type="InterPro" id="IPR023828">
    <property type="entry name" value="Peptidase_S8_Ser-AS"/>
</dbReference>
<dbReference type="InterPro" id="IPR013783">
    <property type="entry name" value="Ig-like_fold"/>
</dbReference>
<feature type="active site" description="Charge relay system" evidence="5">
    <location>
        <position position="531"/>
    </location>
</feature>
<dbReference type="GO" id="GO:0006508">
    <property type="term" value="P:proteolysis"/>
    <property type="evidence" value="ECO:0007669"/>
    <property type="project" value="UniProtKB-KW"/>
</dbReference>
<keyword evidence="2 5" id="KW-0645">Protease</keyword>
<dbReference type="Pfam" id="PF00082">
    <property type="entry name" value="Peptidase_S8"/>
    <property type="match status" value="1"/>
</dbReference>
<dbReference type="InterPro" id="IPR036852">
    <property type="entry name" value="Peptidase_S8/S53_dom_sf"/>
</dbReference>
<keyword evidence="4 5" id="KW-0720">Serine protease</keyword>
<dbReference type="Proteomes" id="UP000053467">
    <property type="component" value="Unassembled WGS sequence"/>
</dbReference>
<evidence type="ECO:0000256" key="3">
    <source>
        <dbReference type="ARBA" id="ARBA00022801"/>
    </source>
</evidence>
<dbReference type="Gene3D" id="3.40.50.200">
    <property type="entry name" value="Peptidase S8/S53 domain"/>
    <property type="match status" value="1"/>
</dbReference>
<feature type="active site" description="Charge relay system" evidence="5">
    <location>
        <position position="348"/>
    </location>
</feature>
<dbReference type="InterPro" id="IPR026444">
    <property type="entry name" value="Secre_tail"/>
</dbReference>
<gene>
    <name evidence="7" type="ORF">XE03_0987</name>
</gene>
<evidence type="ECO:0000259" key="6">
    <source>
        <dbReference type="PROSITE" id="PS50853"/>
    </source>
</evidence>
<evidence type="ECO:0000256" key="5">
    <source>
        <dbReference type="PROSITE-ProRule" id="PRU01240"/>
    </source>
</evidence>
<dbReference type="InterPro" id="IPR034058">
    <property type="entry name" value="TagA/B/C/D_pept_dom"/>
</dbReference>
<dbReference type="InterPro" id="IPR000209">
    <property type="entry name" value="Peptidase_S8/S53_dom"/>
</dbReference>
<name>A0A117M6K4_UNCT6</name>
<evidence type="ECO:0000256" key="1">
    <source>
        <dbReference type="ARBA" id="ARBA00011073"/>
    </source>
</evidence>
<dbReference type="SUPFAM" id="SSF49785">
    <property type="entry name" value="Galactose-binding domain-like"/>
    <property type="match status" value="1"/>
</dbReference>
<dbReference type="PROSITE" id="PS50853">
    <property type="entry name" value="FN3"/>
    <property type="match status" value="1"/>
</dbReference>
<accession>A0A117M6K4</accession>
<dbReference type="Gene3D" id="2.60.40.10">
    <property type="entry name" value="Immunoglobulins"/>
    <property type="match status" value="2"/>
</dbReference>
<dbReference type="InterPro" id="IPR015500">
    <property type="entry name" value="Peptidase_S8_subtilisin-rel"/>
</dbReference>
<dbReference type="InterPro" id="IPR008979">
    <property type="entry name" value="Galactose-bd-like_sf"/>
</dbReference>
<dbReference type="PANTHER" id="PTHR43399">
    <property type="entry name" value="SUBTILISIN-RELATED"/>
    <property type="match status" value="1"/>
</dbReference>
<dbReference type="PROSITE" id="PS00138">
    <property type="entry name" value="SUBTILASE_SER"/>
    <property type="match status" value="1"/>
</dbReference>
<dbReference type="CDD" id="cd04842">
    <property type="entry name" value="Peptidases_S8_Kp43_protease"/>
    <property type="match status" value="1"/>
</dbReference>
<dbReference type="InterPro" id="IPR003961">
    <property type="entry name" value="FN3_dom"/>
</dbReference>